<name>A0A4U8TAR8_9HELI</name>
<dbReference type="SUPFAM" id="SSF53756">
    <property type="entry name" value="UDP-Glycosyltransferase/glycogen phosphorylase"/>
    <property type="match status" value="1"/>
</dbReference>
<dbReference type="EMBL" id="JRPR02000002">
    <property type="protein sequence ID" value="TLD96813.1"/>
    <property type="molecule type" value="Genomic_DNA"/>
</dbReference>
<dbReference type="CDD" id="cd03809">
    <property type="entry name" value="GT4_MtfB-like"/>
    <property type="match status" value="1"/>
</dbReference>
<dbReference type="InterPro" id="IPR001296">
    <property type="entry name" value="Glyco_trans_1"/>
</dbReference>
<dbReference type="STRING" id="1677920.LS71_00960"/>
<dbReference type="OrthoDB" id="9767517at2"/>
<dbReference type="Gene3D" id="3.40.50.2000">
    <property type="entry name" value="Glycogen Phosphorylase B"/>
    <property type="match status" value="1"/>
</dbReference>
<dbReference type="RefSeq" id="WP_034352406.1">
    <property type="nucleotide sequence ID" value="NZ_JRPR02000002.1"/>
</dbReference>
<gene>
    <name evidence="3" type="ORF">LS71_004210</name>
</gene>
<dbReference type="PANTHER" id="PTHR46401:SF2">
    <property type="entry name" value="GLYCOSYLTRANSFERASE WBBK-RELATED"/>
    <property type="match status" value="1"/>
</dbReference>
<dbReference type="GO" id="GO:0016757">
    <property type="term" value="F:glycosyltransferase activity"/>
    <property type="evidence" value="ECO:0007669"/>
    <property type="project" value="InterPro"/>
</dbReference>
<accession>A0A4U8TAR8</accession>
<proteinExistence type="predicted"/>
<keyword evidence="4" id="KW-1185">Reference proteome</keyword>
<keyword evidence="1 3" id="KW-0808">Transferase</keyword>
<protein>
    <submittedName>
        <fullName evidence="3">Glycosyltransferase family 1 protein</fullName>
    </submittedName>
</protein>
<reference evidence="3 4" key="1">
    <citation type="journal article" date="2014" name="Genome Announc.">
        <title>Draft genome sequences of eight enterohepatic helicobacter species isolated from both laboratory and wild rodents.</title>
        <authorList>
            <person name="Sheh A."/>
            <person name="Shen Z."/>
            <person name="Fox J.G."/>
        </authorList>
    </citation>
    <scope>NUCLEOTIDE SEQUENCE [LARGE SCALE GENOMIC DNA]</scope>
    <source>
        <strain evidence="3 4">MIT 09-6949</strain>
    </source>
</reference>
<dbReference type="Pfam" id="PF00534">
    <property type="entry name" value="Glycos_transf_1"/>
    <property type="match status" value="1"/>
</dbReference>
<dbReference type="AlphaFoldDB" id="A0A4U8TAR8"/>
<dbReference type="Proteomes" id="UP000029733">
    <property type="component" value="Unassembled WGS sequence"/>
</dbReference>
<comment type="caution">
    <text evidence="3">The sequence shown here is derived from an EMBL/GenBank/DDBJ whole genome shotgun (WGS) entry which is preliminary data.</text>
</comment>
<dbReference type="PANTHER" id="PTHR46401">
    <property type="entry name" value="GLYCOSYLTRANSFERASE WBBK-RELATED"/>
    <property type="match status" value="1"/>
</dbReference>
<organism evidence="3 4">
    <name type="scientific">Helicobacter jaachi</name>
    <dbReference type="NCBI Taxonomy" id="1677920"/>
    <lineage>
        <taxon>Bacteria</taxon>
        <taxon>Pseudomonadati</taxon>
        <taxon>Campylobacterota</taxon>
        <taxon>Epsilonproteobacteria</taxon>
        <taxon>Campylobacterales</taxon>
        <taxon>Helicobacteraceae</taxon>
        <taxon>Helicobacter</taxon>
    </lineage>
</organism>
<evidence type="ECO:0000313" key="3">
    <source>
        <dbReference type="EMBL" id="TLD96813.1"/>
    </source>
</evidence>
<dbReference type="GO" id="GO:0009103">
    <property type="term" value="P:lipopolysaccharide biosynthetic process"/>
    <property type="evidence" value="ECO:0007669"/>
    <property type="project" value="TreeGrafter"/>
</dbReference>
<sequence>MTKLIFDAKALKSLHSHNATRSGITLSAFGILCALKKHCNIALYAEVEYYEMCKMACKGTKSLRDLEFVPMYGWFEKLISRACYYKYALTYANAPRFLQFLAKVISYPFVLLARSLHLSKRQIATLQAHGEVFFSPYYAIAPEIRASQLVCFTLLHDIAPLVLSGHFVFDNRLLARLARKYLPKVMARHDFYDIVDSINPKDYYFANSTHTRNDFLRALGKQINPTHFSVNLLGYDKSIFHPCTNAALNAQLKAKYGLSSNARYIFSLCSLEPRKNLLFVIEQFVACIKRYELQDLYLLLGGAAWDNFKSILSSKISSFGFYEHKIIRVGYVDEQYLANLFSFSVCSVYLSTYEGFGLPVLESMACGCPTIASNTTSIPEVLGDGGIALSPTDANGLQEAIYRIYSDVEYRDELSRRALAQASKFSWDLCAEGMCEAFEKAIESKQGFRGA</sequence>
<evidence type="ECO:0000313" key="4">
    <source>
        <dbReference type="Proteomes" id="UP000029733"/>
    </source>
</evidence>
<evidence type="ECO:0000259" key="2">
    <source>
        <dbReference type="Pfam" id="PF00534"/>
    </source>
</evidence>
<feature type="domain" description="Glycosyl transferase family 1" evidence="2">
    <location>
        <begin position="252"/>
        <end position="418"/>
    </location>
</feature>
<evidence type="ECO:0000256" key="1">
    <source>
        <dbReference type="ARBA" id="ARBA00022679"/>
    </source>
</evidence>